<dbReference type="PANTHER" id="PTHR30471">
    <property type="entry name" value="DNA REPAIR PROTEIN RADC"/>
    <property type="match status" value="1"/>
</dbReference>
<gene>
    <name evidence="9" type="ORF">IAB37_05945</name>
</gene>
<reference evidence="9" key="1">
    <citation type="submission" date="2020-10" db="EMBL/GenBank/DDBJ databases">
        <authorList>
            <person name="Gilroy R."/>
        </authorList>
    </citation>
    <scope>NUCLEOTIDE SEQUENCE</scope>
    <source>
        <strain evidence="9">CHK189-12415</strain>
    </source>
</reference>
<dbReference type="GO" id="GO:0006508">
    <property type="term" value="P:proteolysis"/>
    <property type="evidence" value="ECO:0007669"/>
    <property type="project" value="UniProtKB-KW"/>
</dbReference>
<reference evidence="9" key="2">
    <citation type="journal article" date="2021" name="PeerJ">
        <title>Extensive microbial diversity within the chicken gut microbiome revealed by metagenomics and culture.</title>
        <authorList>
            <person name="Gilroy R."/>
            <person name="Ravi A."/>
            <person name="Getino M."/>
            <person name="Pursley I."/>
            <person name="Horton D.L."/>
            <person name="Alikhan N.F."/>
            <person name="Baker D."/>
            <person name="Gharbi K."/>
            <person name="Hall N."/>
            <person name="Watson M."/>
            <person name="Adriaenssens E.M."/>
            <person name="Foster-Nyarko E."/>
            <person name="Jarju S."/>
            <person name="Secka A."/>
            <person name="Antonio M."/>
            <person name="Oren A."/>
            <person name="Chaudhuri R.R."/>
            <person name="La Ragione R."/>
            <person name="Hildebrand F."/>
            <person name="Pallen M.J."/>
        </authorList>
    </citation>
    <scope>NUCLEOTIDE SEQUENCE</scope>
    <source>
        <strain evidence="9">CHK189-12415</strain>
    </source>
</reference>
<evidence type="ECO:0000256" key="3">
    <source>
        <dbReference type="ARBA" id="ARBA00022723"/>
    </source>
</evidence>
<comment type="caution">
    <text evidence="9">The sequence shown here is derived from an EMBL/GenBank/DDBJ whole genome shotgun (WGS) entry which is preliminary data.</text>
</comment>
<keyword evidence="2" id="KW-0645">Protease</keyword>
<dbReference type="GO" id="GO:0008237">
    <property type="term" value="F:metallopeptidase activity"/>
    <property type="evidence" value="ECO:0007669"/>
    <property type="project" value="UniProtKB-KW"/>
</dbReference>
<dbReference type="SUPFAM" id="SSF102712">
    <property type="entry name" value="JAB1/MPN domain"/>
    <property type="match status" value="1"/>
</dbReference>
<evidence type="ECO:0000313" key="9">
    <source>
        <dbReference type="EMBL" id="HIR61097.1"/>
    </source>
</evidence>
<keyword evidence="3" id="KW-0479">Metal-binding</keyword>
<dbReference type="EMBL" id="DVHA01000189">
    <property type="protein sequence ID" value="HIR61097.1"/>
    <property type="molecule type" value="Genomic_DNA"/>
</dbReference>
<dbReference type="Pfam" id="PF04002">
    <property type="entry name" value="RadC"/>
    <property type="match status" value="1"/>
</dbReference>
<feature type="region of interest" description="Disordered" evidence="7">
    <location>
        <begin position="1"/>
        <end position="133"/>
    </location>
</feature>
<dbReference type="AlphaFoldDB" id="A0A9D1DY42"/>
<protein>
    <submittedName>
        <fullName evidence="9">Mov34/MPN/PAD-1 family protein</fullName>
    </submittedName>
</protein>
<dbReference type="GO" id="GO:0046872">
    <property type="term" value="F:metal ion binding"/>
    <property type="evidence" value="ECO:0007669"/>
    <property type="project" value="UniProtKB-KW"/>
</dbReference>
<evidence type="ECO:0000256" key="7">
    <source>
        <dbReference type="SAM" id="MobiDB-lite"/>
    </source>
</evidence>
<comment type="similarity">
    <text evidence="1">Belongs to the UPF0758 family.</text>
</comment>
<dbReference type="CDD" id="cd08071">
    <property type="entry name" value="MPN_DUF2466"/>
    <property type="match status" value="1"/>
</dbReference>
<feature type="compositionally biased region" description="Basic and acidic residues" evidence="7">
    <location>
        <begin position="1"/>
        <end position="23"/>
    </location>
</feature>
<proteinExistence type="inferred from homology"/>
<evidence type="ECO:0000256" key="5">
    <source>
        <dbReference type="ARBA" id="ARBA00022833"/>
    </source>
</evidence>
<feature type="domain" description="MPN" evidence="8">
    <location>
        <begin position="232"/>
        <end position="354"/>
    </location>
</feature>
<evidence type="ECO:0000256" key="1">
    <source>
        <dbReference type="ARBA" id="ARBA00010243"/>
    </source>
</evidence>
<keyword evidence="4" id="KW-0378">Hydrolase</keyword>
<evidence type="ECO:0000259" key="8">
    <source>
        <dbReference type="PROSITE" id="PS50249"/>
    </source>
</evidence>
<keyword evidence="6" id="KW-0482">Metalloprotease</keyword>
<keyword evidence="5" id="KW-0862">Zinc</keyword>
<organism evidence="9 10">
    <name type="scientific">Candidatus Faecivivens stercoravium</name>
    <dbReference type="NCBI Taxonomy" id="2840803"/>
    <lineage>
        <taxon>Bacteria</taxon>
        <taxon>Bacillati</taxon>
        <taxon>Bacillota</taxon>
        <taxon>Clostridia</taxon>
        <taxon>Eubacteriales</taxon>
        <taxon>Oscillospiraceae</taxon>
        <taxon>Oscillospiraceae incertae sedis</taxon>
        <taxon>Candidatus Faecivivens</taxon>
    </lineage>
</organism>
<dbReference type="InterPro" id="IPR025657">
    <property type="entry name" value="RadC_JAB"/>
</dbReference>
<evidence type="ECO:0000256" key="4">
    <source>
        <dbReference type="ARBA" id="ARBA00022801"/>
    </source>
</evidence>
<name>A0A9D1DY42_9FIRM</name>
<accession>A0A9D1DY42</accession>
<dbReference type="PROSITE" id="PS50249">
    <property type="entry name" value="MPN"/>
    <property type="match status" value="1"/>
</dbReference>
<dbReference type="InterPro" id="IPR001405">
    <property type="entry name" value="UPF0758"/>
</dbReference>
<evidence type="ECO:0000256" key="6">
    <source>
        <dbReference type="ARBA" id="ARBA00023049"/>
    </source>
</evidence>
<dbReference type="PANTHER" id="PTHR30471:SF3">
    <property type="entry name" value="UPF0758 PROTEIN YEES-RELATED"/>
    <property type="match status" value="1"/>
</dbReference>
<dbReference type="Proteomes" id="UP000824241">
    <property type="component" value="Unassembled WGS sequence"/>
</dbReference>
<evidence type="ECO:0000313" key="10">
    <source>
        <dbReference type="Proteomes" id="UP000824241"/>
    </source>
</evidence>
<dbReference type="InterPro" id="IPR037518">
    <property type="entry name" value="MPN"/>
</dbReference>
<dbReference type="Gene3D" id="3.40.140.10">
    <property type="entry name" value="Cytidine Deaminase, domain 2"/>
    <property type="match status" value="1"/>
</dbReference>
<evidence type="ECO:0000256" key="2">
    <source>
        <dbReference type="ARBA" id="ARBA00022670"/>
    </source>
</evidence>
<sequence length="362" mass="39411">MAKGRLSKEAVARLRGEADKQADGGRVPAAPAPAEVPPGDGIPFRPSENVPAAVQKLWASEGWGKEESKPAGGPAKKPRRKASPAKEDPQQEEAPSPLPPADKTEPAAEAVPRPDILPPGEYDQSLTFSEGVSPARSRRAEYLNYYLHNNITGLDSGQVLELLLQFAIPYRNTEPVAAQLLERFGGLPGVLGAGLDRLRETEGVSDEAAALLDMVMRVARRSVEEQNSPGDLLNTDEKAAQYLTAKFYGMTTEALYLLCLDNTCRLISATQVAEGSSCVARVEVRQVIETALRHNAPVVILAHNHPGGRAYPSDEDIRATRRIHSILRMMDINLVDHFIIAGDEWKSMARMGELAVMRTRDL</sequence>